<dbReference type="Proteomes" id="UP000316626">
    <property type="component" value="Unassembled WGS sequence"/>
</dbReference>
<feature type="transmembrane region" description="Helical" evidence="6">
    <location>
        <begin position="254"/>
        <end position="274"/>
    </location>
</feature>
<protein>
    <submittedName>
        <fullName evidence="7">MFS transporter</fullName>
    </submittedName>
</protein>
<dbReference type="InterPro" id="IPR036259">
    <property type="entry name" value="MFS_trans_sf"/>
</dbReference>
<evidence type="ECO:0000256" key="3">
    <source>
        <dbReference type="ARBA" id="ARBA00022692"/>
    </source>
</evidence>
<dbReference type="Gene3D" id="1.20.1250.20">
    <property type="entry name" value="MFS general substrate transporter like domains"/>
    <property type="match status" value="1"/>
</dbReference>
<dbReference type="EMBL" id="VDGI01000003">
    <property type="protein sequence ID" value="TQR21005.1"/>
    <property type="molecule type" value="Genomic_DNA"/>
</dbReference>
<proteinExistence type="predicted"/>
<feature type="transmembrane region" description="Helical" evidence="6">
    <location>
        <begin position="371"/>
        <end position="390"/>
    </location>
</feature>
<evidence type="ECO:0000256" key="4">
    <source>
        <dbReference type="ARBA" id="ARBA00022989"/>
    </source>
</evidence>
<reference evidence="7 8" key="1">
    <citation type="submission" date="2019-06" db="EMBL/GenBank/DDBJ databases">
        <title>Psychrobacillus vulpis sp. nov., a new species isolated from feces of a red fox that inhabits in The Tablas de Daimiel Natural Park, Albacete, Spain.</title>
        <authorList>
            <person name="Rodriguez M."/>
            <person name="Reina J.C."/>
            <person name="Bejar V."/>
            <person name="Llamas I."/>
        </authorList>
    </citation>
    <scope>NUCLEOTIDE SEQUENCE [LARGE SCALE GENOMIC DNA]</scope>
    <source>
        <strain evidence="7 8">Z8</strain>
    </source>
</reference>
<keyword evidence="8" id="KW-1185">Reference proteome</keyword>
<feature type="transmembrane region" description="Helical" evidence="6">
    <location>
        <begin position="168"/>
        <end position="186"/>
    </location>
</feature>
<feature type="transmembrane region" description="Helical" evidence="6">
    <location>
        <begin position="72"/>
        <end position="95"/>
    </location>
</feature>
<dbReference type="OrthoDB" id="2351575at2"/>
<organism evidence="7 8">
    <name type="scientific">Psychrobacillus vulpis</name>
    <dbReference type="NCBI Taxonomy" id="2325572"/>
    <lineage>
        <taxon>Bacteria</taxon>
        <taxon>Bacillati</taxon>
        <taxon>Bacillota</taxon>
        <taxon>Bacilli</taxon>
        <taxon>Bacillales</taxon>
        <taxon>Bacillaceae</taxon>
        <taxon>Psychrobacillus</taxon>
    </lineage>
</organism>
<evidence type="ECO:0000256" key="1">
    <source>
        <dbReference type="ARBA" id="ARBA00004651"/>
    </source>
</evidence>
<feature type="transmembrane region" description="Helical" evidence="6">
    <location>
        <begin position="224"/>
        <end position="242"/>
    </location>
</feature>
<keyword evidence="3 6" id="KW-0812">Transmembrane</keyword>
<feature type="transmembrane region" description="Helical" evidence="6">
    <location>
        <begin position="7"/>
        <end position="33"/>
    </location>
</feature>
<keyword evidence="2" id="KW-1003">Cell membrane</keyword>
<feature type="transmembrane region" description="Helical" evidence="6">
    <location>
        <begin position="343"/>
        <end position="365"/>
    </location>
</feature>
<feature type="transmembrane region" description="Helical" evidence="6">
    <location>
        <begin position="101"/>
        <end position="124"/>
    </location>
</feature>
<sequence length="399" mass="43992">MKLNKNFLFLMLGQSVANIGDVFYIVSIISMLYQLTNSATISAFVPFTITTAMFVSSILTPLAIGKWRLKTLLLGSQIAKTILLFGLSFFVLFFLHEANYYIIFLVIAVIAFLDGCSNPILRALVPYYVQQDQLVKANSIAETITQLIQIGAWLVGGLLLLLMSPIQLVWLVIVFFVLSCILLSFIQHVNHVEEQDQKLWIQLTQGWKSIGATPVLKKIIQMDFLETIAGTVWIAAIVYVFVEQALHVGEQWWGLINGAFFVGLLVGSLFCVKFPQVVENYMYQFIFLGALLCSLLTILFGTTSHPLIALILSAGIGIFGQLKNIPQQTVIQRSVPTDKLVTVYTSMGTVTMGVFGVSSLCIGILADLVGVRAVFVISGLLLAAVSLIAFKSKSLLMKM</sequence>
<dbReference type="Pfam" id="PF07690">
    <property type="entry name" value="MFS_1"/>
    <property type="match status" value="1"/>
</dbReference>
<accession>A0A544TU81</accession>
<evidence type="ECO:0000313" key="7">
    <source>
        <dbReference type="EMBL" id="TQR21005.1"/>
    </source>
</evidence>
<dbReference type="AlphaFoldDB" id="A0A544TU81"/>
<dbReference type="GO" id="GO:0005886">
    <property type="term" value="C:plasma membrane"/>
    <property type="evidence" value="ECO:0007669"/>
    <property type="project" value="UniProtKB-SubCell"/>
</dbReference>
<dbReference type="GO" id="GO:0022857">
    <property type="term" value="F:transmembrane transporter activity"/>
    <property type="evidence" value="ECO:0007669"/>
    <property type="project" value="InterPro"/>
</dbReference>
<feature type="transmembrane region" description="Helical" evidence="6">
    <location>
        <begin position="39"/>
        <end position="60"/>
    </location>
</feature>
<dbReference type="PANTHER" id="PTHR23513:SF19">
    <property type="entry name" value="MAJOR FACILITATOR SUPERFAMILY (MFS) PROFILE DOMAIN-CONTAINING PROTEIN"/>
    <property type="match status" value="1"/>
</dbReference>
<feature type="transmembrane region" description="Helical" evidence="6">
    <location>
        <begin position="144"/>
        <end position="162"/>
    </location>
</feature>
<keyword evidence="4 6" id="KW-1133">Transmembrane helix</keyword>
<evidence type="ECO:0000313" key="8">
    <source>
        <dbReference type="Proteomes" id="UP000316626"/>
    </source>
</evidence>
<comment type="subcellular location">
    <subcellularLocation>
        <location evidence="1">Cell membrane</location>
        <topology evidence="1">Multi-pass membrane protein</topology>
    </subcellularLocation>
</comment>
<keyword evidence="5 6" id="KW-0472">Membrane</keyword>
<evidence type="ECO:0000256" key="6">
    <source>
        <dbReference type="SAM" id="Phobius"/>
    </source>
</evidence>
<dbReference type="CDD" id="cd06173">
    <property type="entry name" value="MFS_MefA_like"/>
    <property type="match status" value="1"/>
</dbReference>
<name>A0A544TU81_9BACI</name>
<comment type="caution">
    <text evidence="7">The sequence shown here is derived from an EMBL/GenBank/DDBJ whole genome shotgun (WGS) entry which is preliminary data.</text>
</comment>
<dbReference type="SUPFAM" id="SSF103473">
    <property type="entry name" value="MFS general substrate transporter"/>
    <property type="match status" value="1"/>
</dbReference>
<dbReference type="PANTHER" id="PTHR23513">
    <property type="entry name" value="INTEGRAL MEMBRANE EFFLUX PROTEIN-RELATED"/>
    <property type="match status" value="1"/>
</dbReference>
<evidence type="ECO:0000256" key="5">
    <source>
        <dbReference type="ARBA" id="ARBA00023136"/>
    </source>
</evidence>
<dbReference type="RefSeq" id="WP_142641536.1">
    <property type="nucleotide sequence ID" value="NZ_VDGI01000003.1"/>
</dbReference>
<gene>
    <name evidence="7" type="ORF">FG384_05270</name>
</gene>
<evidence type="ECO:0000256" key="2">
    <source>
        <dbReference type="ARBA" id="ARBA00022475"/>
    </source>
</evidence>
<dbReference type="InterPro" id="IPR011701">
    <property type="entry name" value="MFS"/>
</dbReference>
<feature type="transmembrane region" description="Helical" evidence="6">
    <location>
        <begin position="281"/>
        <end position="300"/>
    </location>
</feature>